<dbReference type="InterPro" id="IPR021323">
    <property type="entry name" value="DUF2927"/>
</dbReference>
<keyword evidence="3" id="KW-1185">Reference proteome</keyword>
<gene>
    <name evidence="2" type="ORF">D9R08_06075</name>
</gene>
<proteinExistence type="predicted"/>
<dbReference type="Pfam" id="PF11150">
    <property type="entry name" value="DUF2927"/>
    <property type="match status" value="1"/>
</dbReference>
<accession>A0A3L9Y383</accession>
<dbReference type="AlphaFoldDB" id="A0A3L9Y383"/>
<evidence type="ECO:0000313" key="2">
    <source>
        <dbReference type="EMBL" id="RMA43189.1"/>
    </source>
</evidence>
<feature type="chain" id="PRO_5018138078" evidence="1">
    <location>
        <begin position="19"/>
        <end position="456"/>
    </location>
</feature>
<evidence type="ECO:0000256" key="1">
    <source>
        <dbReference type="SAM" id="SignalP"/>
    </source>
</evidence>
<dbReference type="PROSITE" id="PS51257">
    <property type="entry name" value="PROKAR_LIPOPROTEIN"/>
    <property type="match status" value="1"/>
</dbReference>
<feature type="signal peptide" evidence="1">
    <location>
        <begin position="1"/>
        <end position="18"/>
    </location>
</feature>
<dbReference type="OrthoDB" id="7823193at2"/>
<organism evidence="2 3">
    <name type="scientific">Rhodophyticola porphyridii</name>
    <dbReference type="NCBI Taxonomy" id="1852017"/>
    <lineage>
        <taxon>Bacteria</taxon>
        <taxon>Pseudomonadati</taxon>
        <taxon>Pseudomonadota</taxon>
        <taxon>Alphaproteobacteria</taxon>
        <taxon>Rhodobacterales</taxon>
        <taxon>Roseobacteraceae</taxon>
        <taxon>Rhodophyticola</taxon>
    </lineage>
</organism>
<protein>
    <submittedName>
        <fullName evidence="2">DUF2927 domain-containing protein</fullName>
    </submittedName>
</protein>
<keyword evidence="1" id="KW-0732">Signal</keyword>
<dbReference type="Proteomes" id="UP000281343">
    <property type="component" value="Unassembled WGS sequence"/>
</dbReference>
<evidence type="ECO:0000313" key="3">
    <source>
        <dbReference type="Proteomes" id="UP000281343"/>
    </source>
</evidence>
<comment type="caution">
    <text evidence="2">The sequence shown here is derived from an EMBL/GenBank/DDBJ whole genome shotgun (WGS) entry which is preliminary data.</text>
</comment>
<sequence length="456" mass="49287">MVLRLTLLAGLMALSACTALPRMEIPERRDAALPATLPPMAQFALRSAPAPERSNAAIARDILDLSFQMESGREITRLSRFEGPITVAVVPGAPASLSADLDRLLARLRREARIDISRVSRDSGPASIVIETLPRSRMQRVVPQAACFVVPRVSSWNDFRRMRNGRDLDWTTLETRQQIAVFIPSDVPPQEIRDCLHEEVSQAIGPLNDLYRLSDSVFNDDNFNAVLTGFDMLVLRAYNDPALRSGMTRAEAAAALPGILARLNPQGNGGGLGPSGASPRAWIDAIETALGRGSTNDPRRIAAARQAVAIARSQGWQDNRLAFSYFALGRLSLTRDQDLSLASFLAAGQIYRQIAPGGIHMAHVNMQLAAFALSSGQAERALELTGAALPAATQAENASLLATLLMIRAEALDLTGRPSEARAVRLDSLGWGRYGFGRTDAVEARLNEIAGLVPRT</sequence>
<dbReference type="EMBL" id="RCNT01000002">
    <property type="protein sequence ID" value="RMA43189.1"/>
    <property type="molecule type" value="Genomic_DNA"/>
</dbReference>
<name>A0A3L9Y383_9RHOB</name>
<reference evidence="2 3" key="1">
    <citation type="submission" date="2018-10" db="EMBL/GenBank/DDBJ databases">
        <authorList>
            <person name="Jung H.S."/>
            <person name="Jeon C.O."/>
        </authorList>
    </citation>
    <scope>NUCLEOTIDE SEQUENCE [LARGE SCALE GENOMIC DNA]</scope>
    <source>
        <strain evidence="2 3">MA-7-27</strain>
    </source>
</reference>